<dbReference type="AlphaFoldDB" id="A0ABD4E2P6"/>
<dbReference type="SMART" id="SM00448">
    <property type="entry name" value="REC"/>
    <property type="match status" value="1"/>
</dbReference>
<proteinExistence type="predicted"/>
<evidence type="ECO:0000256" key="1">
    <source>
        <dbReference type="ARBA" id="ARBA00022553"/>
    </source>
</evidence>
<dbReference type="PANTHER" id="PTHR44591">
    <property type="entry name" value="STRESS RESPONSE REGULATOR PROTEIN 1"/>
    <property type="match status" value="1"/>
</dbReference>
<sequence>MAFVCIVDDDASVRKSLGNLLRSAGHETASFDCGEALLQSPSVQDATCILLDLKMKGMSGLEVQRSLRTRGQLVPIVFMSAHGDEESMRRAFEDGAVEFLKKPFSVELLLGLIETIASEGRSPTPDGTSLS</sequence>
<keyword evidence="1 2" id="KW-0597">Phosphoprotein</keyword>
<feature type="modified residue" description="4-aspartylphosphate" evidence="2">
    <location>
        <position position="52"/>
    </location>
</feature>
<comment type="caution">
    <text evidence="4">The sequence shown here is derived from an EMBL/GenBank/DDBJ whole genome shotgun (WGS) entry which is preliminary data.</text>
</comment>
<dbReference type="Proteomes" id="UP000057910">
    <property type="component" value="Unassembled WGS sequence"/>
</dbReference>
<dbReference type="Gene3D" id="3.40.50.2300">
    <property type="match status" value="1"/>
</dbReference>
<evidence type="ECO:0000259" key="3">
    <source>
        <dbReference type="PROSITE" id="PS50110"/>
    </source>
</evidence>
<evidence type="ECO:0000313" key="5">
    <source>
        <dbReference type="Proteomes" id="UP000057910"/>
    </source>
</evidence>
<reference evidence="4 5" key="1">
    <citation type="submission" date="2015-11" db="EMBL/GenBank/DDBJ databases">
        <title>Expanding the genomic diversity of Burkholderia species for the development of highly accurate diagnostics.</title>
        <authorList>
            <person name="Sahl J."/>
            <person name="Keim P."/>
            <person name="Wagner D."/>
        </authorList>
    </citation>
    <scope>NUCLEOTIDE SEQUENCE [LARGE SCALE GENOMIC DNA]</scope>
    <source>
        <strain evidence="4 5">MSMB1585WGS</strain>
    </source>
</reference>
<name>A0ABD4E2P6_9BURK</name>
<protein>
    <submittedName>
        <fullName evidence="4">Two-component system response regulator</fullName>
    </submittedName>
</protein>
<dbReference type="Pfam" id="PF00072">
    <property type="entry name" value="Response_reg"/>
    <property type="match status" value="1"/>
</dbReference>
<accession>A0ABD4E2P6</accession>
<dbReference type="RefSeq" id="WP_042588398.1">
    <property type="nucleotide sequence ID" value="NZ_LOVH01000113.1"/>
</dbReference>
<organism evidence="4 5">
    <name type="scientific">Burkholderia ubonensis</name>
    <dbReference type="NCBI Taxonomy" id="101571"/>
    <lineage>
        <taxon>Bacteria</taxon>
        <taxon>Pseudomonadati</taxon>
        <taxon>Pseudomonadota</taxon>
        <taxon>Betaproteobacteria</taxon>
        <taxon>Burkholderiales</taxon>
        <taxon>Burkholderiaceae</taxon>
        <taxon>Burkholderia</taxon>
        <taxon>Burkholderia cepacia complex</taxon>
    </lineage>
</organism>
<evidence type="ECO:0000256" key="2">
    <source>
        <dbReference type="PROSITE-ProRule" id="PRU00169"/>
    </source>
</evidence>
<dbReference type="PROSITE" id="PS50110">
    <property type="entry name" value="RESPONSE_REGULATORY"/>
    <property type="match status" value="1"/>
</dbReference>
<evidence type="ECO:0000313" key="4">
    <source>
        <dbReference type="EMBL" id="KVN86461.1"/>
    </source>
</evidence>
<dbReference type="InterPro" id="IPR050595">
    <property type="entry name" value="Bact_response_regulator"/>
</dbReference>
<dbReference type="InterPro" id="IPR001789">
    <property type="entry name" value="Sig_transdc_resp-reg_receiver"/>
</dbReference>
<dbReference type="InterPro" id="IPR011006">
    <property type="entry name" value="CheY-like_superfamily"/>
</dbReference>
<dbReference type="SUPFAM" id="SSF52172">
    <property type="entry name" value="CheY-like"/>
    <property type="match status" value="1"/>
</dbReference>
<gene>
    <name evidence="4" type="ORF">WJ68_09950</name>
</gene>
<dbReference type="EMBL" id="LPAD01000051">
    <property type="protein sequence ID" value="KVN86461.1"/>
    <property type="molecule type" value="Genomic_DNA"/>
</dbReference>
<dbReference type="PANTHER" id="PTHR44591:SF25">
    <property type="entry name" value="CHEMOTAXIS TWO-COMPONENT RESPONSE REGULATOR"/>
    <property type="match status" value="1"/>
</dbReference>
<feature type="domain" description="Response regulatory" evidence="3">
    <location>
        <begin position="3"/>
        <end position="117"/>
    </location>
</feature>